<reference evidence="2" key="1">
    <citation type="submission" date="2020-05" db="EMBL/GenBank/DDBJ databases">
        <authorList>
            <person name="Chiriac C."/>
            <person name="Salcher M."/>
            <person name="Ghai R."/>
            <person name="Kavagutti S V."/>
        </authorList>
    </citation>
    <scope>NUCLEOTIDE SEQUENCE</scope>
</reference>
<dbReference type="Gene3D" id="3.10.180.10">
    <property type="entry name" value="2,3-Dihydroxybiphenyl 1,2-Dioxygenase, domain 1"/>
    <property type="match status" value="1"/>
</dbReference>
<dbReference type="Pfam" id="PF00903">
    <property type="entry name" value="Glyoxalase"/>
    <property type="match status" value="1"/>
</dbReference>
<accession>A0A6J7IFD2</accession>
<dbReference type="InterPro" id="IPR029068">
    <property type="entry name" value="Glyas_Bleomycin-R_OHBP_Dase"/>
</dbReference>
<dbReference type="PANTHER" id="PTHR33993">
    <property type="entry name" value="GLYOXALASE-RELATED"/>
    <property type="match status" value="1"/>
</dbReference>
<dbReference type="InterPro" id="IPR004360">
    <property type="entry name" value="Glyas_Fos-R_dOase_dom"/>
</dbReference>
<dbReference type="AlphaFoldDB" id="A0A6J7IFD2"/>
<sequence length="136" mass="14963">MSTTETPTAHDLPPVPPIRGLDFVTIPTQDVERARRFYGETLGLRRDEHAEYEFWLGSTCLAIWDPTTAGRPFAPQKNGHLALQVDDVAATKAALEARGVEFASEPFDTGVCHMVMFTDPDGNDLLLHHRHAPVGG</sequence>
<dbReference type="SUPFAM" id="SSF54593">
    <property type="entry name" value="Glyoxalase/Bleomycin resistance protein/Dihydroxybiphenyl dioxygenase"/>
    <property type="match status" value="1"/>
</dbReference>
<protein>
    <submittedName>
        <fullName evidence="2">Unannotated protein</fullName>
    </submittedName>
</protein>
<dbReference type="InterPro" id="IPR052164">
    <property type="entry name" value="Anthracycline_SecMetBiosynth"/>
</dbReference>
<organism evidence="2">
    <name type="scientific">freshwater metagenome</name>
    <dbReference type="NCBI Taxonomy" id="449393"/>
    <lineage>
        <taxon>unclassified sequences</taxon>
        <taxon>metagenomes</taxon>
        <taxon>ecological metagenomes</taxon>
    </lineage>
</organism>
<evidence type="ECO:0000313" key="2">
    <source>
        <dbReference type="EMBL" id="CAB4929600.1"/>
    </source>
</evidence>
<name>A0A6J7IFD2_9ZZZZ</name>
<proteinExistence type="predicted"/>
<dbReference type="PROSITE" id="PS51819">
    <property type="entry name" value="VOC"/>
    <property type="match status" value="1"/>
</dbReference>
<gene>
    <name evidence="2" type="ORF">UFOPK3564_02298</name>
</gene>
<evidence type="ECO:0000259" key="1">
    <source>
        <dbReference type="PROSITE" id="PS51819"/>
    </source>
</evidence>
<dbReference type="InterPro" id="IPR037523">
    <property type="entry name" value="VOC_core"/>
</dbReference>
<feature type="domain" description="VOC" evidence="1">
    <location>
        <begin position="20"/>
        <end position="130"/>
    </location>
</feature>
<dbReference type="EMBL" id="CAFBMK010000154">
    <property type="protein sequence ID" value="CAB4929600.1"/>
    <property type="molecule type" value="Genomic_DNA"/>
</dbReference>